<dbReference type="Gene3D" id="2.130.10.10">
    <property type="entry name" value="YVTN repeat-like/Quinoprotein amine dehydrogenase"/>
    <property type="match status" value="1"/>
</dbReference>
<evidence type="ECO:0000313" key="22">
    <source>
        <dbReference type="WBParaSite" id="sdigi.contig449.g8394.t1"/>
    </source>
</evidence>
<evidence type="ECO:0000256" key="17">
    <source>
        <dbReference type="SAM" id="Coils"/>
    </source>
</evidence>
<evidence type="ECO:0000256" key="12">
    <source>
        <dbReference type="ARBA" id="ARBA00022833"/>
    </source>
</evidence>
<evidence type="ECO:0000256" key="4">
    <source>
        <dbReference type="ARBA" id="ARBA00012483"/>
    </source>
</evidence>
<dbReference type="PROSITE" id="PS50089">
    <property type="entry name" value="ZF_RING_2"/>
    <property type="match status" value="1"/>
</dbReference>
<evidence type="ECO:0000256" key="5">
    <source>
        <dbReference type="ARBA" id="ARBA00022490"/>
    </source>
</evidence>
<dbReference type="Pfam" id="PF23419">
    <property type="entry name" value="WD40_RFWD3"/>
    <property type="match status" value="1"/>
</dbReference>
<dbReference type="InterPro" id="IPR013083">
    <property type="entry name" value="Znf_RING/FYVE/PHD"/>
</dbReference>
<proteinExistence type="predicted"/>
<dbReference type="Proteomes" id="UP000887581">
    <property type="component" value="Unplaced"/>
</dbReference>
<keyword evidence="12" id="KW-0862">Zinc</keyword>
<keyword evidence="6" id="KW-0853">WD repeat</keyword>
<evidence type="ECO:0000256" key="6">
    <source>
        <dbReference type="ARBA" id="ARBA00022574"/>
    </source>
</evidence>
<dbReference type="SMART" id="SM00184">
    <property type="entry name" value="RING"/>
    <property type="match status" value="1"/>
</dbReference>
<dbReference type="InterPro" id="IPR037381">
    <property type="entry name" value="RFWD3"/>
</dbReference>
<keyword evidence="10 16" id="KW-0863">Zinc-finger</keyword>
<evidence type="ECO:0000256" key="2">
    <source>
        <dbReference type="ARBA" id="ARBA00004496"/>
    </source>
</evidence>
<name>A0A915PYB5_9BILA</name>
<dbReference type="WBParaSite" id="sdigi.contig449.g8394.t1">
    <property type="protein sequence ID" value="sdigi.contig449.g8394.t1"/>
    <property type="gene ID" value="sdigi.contig449.g8394"/>
</dbReference>
<evidence type="ECO:0000256" key="11">
    <source>
        <dbReference type="ARBA" id="ARBA00022786"/>
    </source>
</evidence>
<evidence type="ECO:0000256" key="14">
    <source>
        <dbReference type="ARBA" id="ARBA00023242"/>
    </source>
</evidence>
<reference evidence="22" key="1">
    <citation type="submission" date="2022-11" db="UniProtKB">
        <authorList>
            <consortium name="WormBaseParasite"/>
        </authorList>
    </citation>
    <scope>IDENTIFICATION</scope>
</reference>
<evidence type="ECO:0000256" key="19">
    <source>
        <dbReference type="SAM" id="SignalP"/>
    </source>
</evidence>
<keyword evidence="13" id="KW-0234">DNA repair</keyword>
<comment type="catalytic activity">
    <reaction evidence="1">
        <text>S-ubiquitinyl-[E2 ubiquitin-conjugating enzyme]-L-cysteine + [acceptor protein]-L-lysine = [E2 ubiquitin-conjugating enzyme]-L-cysteine + N(6)-ubiquitinyl-[acceptor protein]-L-lysine.</text>
        <dbReference type="EC" id="2.3.2.27"/>
    </reaction>
</comment>
<dbReference type="InterPro" id="IPR036322">
    <property type="entry name" value="WD40_repeat_dom_sf"/>
</dbReference>
<dbReference type="AlphaFoldDB" id="A0A915PYB5"/>
<keyword evidence="10 16" id="KW-0479">Metal-binding</keyword>
<feature type="domain" description="RING-type" evidence="20">
    <location>
        <begin position="509"/>
        <end position="554"/>
    </location>
</feature>
<evidence type="ECO:0000256" key="16">
    <source>
        <dbReference type="PROSITE-ProRule" id="PRU00175"/>
    </source>
</evidence>
<evidence type="ECO:0000259" key="20">
    <source>
        <dbReference type="PROSITE" id="PS50089"/>
    </source>
</evidence>
<dbReference type="SUPFAM" id="SSF57850">
    <property type="entry name" value="RING/U-box"/>
    <property type="match status" value="1"/>
</dbReference>
<dbReference type="PANTHER" id="PTHR16047">
    <property type="entry name" value="RFWD3 PROTEIN"/>
    <property type="match status" value="1"/>
</dbReference>
<dbReference type="Gene3D" id="3.30.40.10">
    <property type="entry name" value="Zinc/RING finger domain, C3HC4 (zinc finger)"/>
    <property type="match status" value="1"/>
</dbReference>
<keyword evidence="5" id="KW-0963">Cytoplasm</keyword>
<dbReference type="GO" id="GO:0016604">
    <property type="term" value="C:nuclear body"/>
    <property type="evidence" value="ECO:0007669"/>
    <property type="project" value="UniProtKB-SubCell"/>
</dbReference>
<dbReference type="InterPro" id="IPR056527">
    <property type="entry name" value="WD40_RFWD3"/>
</dbReference>
<keyword evidence="14" id="KW-0539">Nucleus</keyword>
<evidence type="ECO:0000256" key="9">
    <source>
        <dbReference type="ARBA" id="ARBA00022763"/>
    </source>
</evidence>
<protein>
    <recommendedName>
        <fullName evidence="4">RING-type E3 ubiquitin transferase</fullName>
        <ecNumber evidence="4">2.3.2.27</ecNumber>
    </recommendedName>
</protein>
<evidence type="ECO:0000256" key="3">
    <source>
        <dbReference type="ARBA" id="ARBA00004906"/>
    </source>
</evidence>
<dbReference type="SUPFAM" id="SSF50978">
    <property type="entry name" value="WD40 repeat-like"/>
    <property type="match status" value="1"/>
</dbReference>
<dbReference type="InterPro" id="IPR015943">
    <property type="entry name" value="WD40/YVTN_repeat-like_dom_sf"/>
</dbReference>
<accession>A0A915PYB5</accession>
<keyword evidence="21" id="KW-1185">Reference proteome</keyword>
<comment type="pathway">
    <text evidence="3">Protein modification; protein ubiquitination.</text>
</comment>
<keyword evidence="7" id="KW-0808">Transferase</keyword>
<keyword evidence="9" id="KW-0227">DNA damage</keyword>
<evidence type="ECO:0000256" key="8">
    <source>
        <dbReference type="ARBA" id="ARBA00022737"/>
    </source>
</evidence>
<feature type="chain" id="PRO_5036746963" description="RING-type E3 ubiquitin transferase" evidence="19">
    <location>
        <begin position="22"/>
        <end position="961"/>
    </location>
</feature>
<dbReference type="GO" id="GO:0005737">
    <property type="term" value="C:cytoplasm"/>
    <property type="evidence" value="ECO:0007669"/>
    <property type="project" value="UniProtKB-SubCell"/>
</dbReference>
<evidence type="ECO:0000256" key="1">
    <source>
        <dbReference type="ARBA" id="ARBA00000900"/>
    </source>
</evidence>
<dbReference type="GO" id="GO:0036297">
    <property type="term" value="P:interstrand cross-link repair"/>
    <property type="evidence" value="ECO:0007669"/>
    <property type="project" value="InterPro"/>
</dbReference>
<comment type="subcellular location">
    <subcellularLocation>
        <location evidence="2">Cytoplasm</location>
    </subcellularLocation>
    <subcellularLocation>
        <location evidence="15">Nucleus</location>
        <location evidence="15">Nuclear body</location>
    </subcellularLocation>
</comment>
<dbReference type="GO" id="GO:0016567">
    <property type="term" value="P:protein ubiquitination"/>
    <property type="evidence" value="ECO:0007669"/>
    <property type="project" value="InterPro"/>
</dbReference>
<dbReference type="CDD" id="cd16450">
    <property type="entry name" value="mRING-C3HGC3_RFWD3"/>
    <property type="match status" value="1"/>
</dbReference>
<evidence type="ECO:0000313" key="21">
    <source>
        <dbReference type="Proteomes" id="UP000887581"/>
    </source>
</evidence>
<dbReference type="Pfam" id="PF13639">
    <property type="entry name" value="zf-RING_2"/>
    <property type="match status" value="1"/>
</dbReference>
<keyword evidence="17" id="KW-0175">Coiled coil</keyword>
<evidence type="ECO:0000256" key="13">
    <source>
        <dbReference type="ARBA" id="ARBA00023204"/>
    </source>
</evidence>
<dbReference type="GO" id="GO:0061630">
    <property type="term" value="F:ubiquitin protein ligase activity"/>
    <property type="evidence" value="ECO:0007669"/>
    <property type="project" value="UniProtKB-EC"/>
</dbReference>
<evidence type="ECO:0000256" key="10">
    <source>
        <dbReference type="ARBA" id="ARBA00022771"/>
    </source>
</evidence>
<dbReference type="PANTHER" id="PTHR16047:SF7">
    <property type="entry name" value="E3 UBIQUITIN-PROTEIN LIGASE RFWD3"/>
    <property type="match status" value="1"/>
</dbReference>
<keyword evidence="11" id="KW-0833">Ubl conjugation pathway</keyword>
<keyword evidence="19" id="KW-0732">Signal</keyword>
<evidence type="ECO:0000256" key="15">
    <source>
        <dbReference type="ARBA" id="ARBA00034306"/>
    </source>
</evidence>
<feature type="coiled-coil region" evidence="17">
    <location>
        <begin position="578"/>
        <end position="639"/>
    </location>
</feature>
<evidence type="ECO:0000256" key="7">
    <source>
        <dbReference type="ARBA" id="ARBA00022679"/>
    </source>
</evidence>
<keyword evidence="8" id="KW-0677">Repeat</keyword>
<sequence length="961" mass="107867">MYRFVIFLSLIISQFINTTVSRISPMEVAAIKKSATRESQPSNVTEVNLPLPISESNLLEKKDVVGSELVQNLLQGAYTNGFDLFDFLESLQPSECLQVCLDEVASMLEQPFAGQRSVDEVGNICSCKDSLLDVTTTVIDYLCTFNQEALGDIFPCLYGHSAVIYLTCDNQCEMGEVLSKASRGKKPATTNVLDSSGNKLLEIPNLYDLCSASSCFINCTQQMAEKQCSIGRSSLLHKIVATVVNHTIKMNPSPNMKSEDAYTLLVSSILPGECQRLKLLPQDVVLTTSKADFTDTIKGRSGDSVTQLNAFNSKENDAIRTIPDKEIQNQTNSIYVQILPLNEHQMKLQCQLIDLETGQGATVADIATLMTSAAKNIFNEFGLRSVEEEKSLQDKNVKYWDKSGFQVAKITGGKKPENHDEAVIVLDDTSDSFELTEEAQRSHRIILESHSFVEAEGLNDVERLEQPQHRLPRVILSSDEEADDDNVNKKRRRKSDRNDDEGGDETTNCSICFEAYTISGSHKVVCLKCGHLFGQSCIERWIRTEKSAKCPQCKTRARITDIRRLYVRSIKALDTTELESLKEANNAYKAENGSLRLENERLKEKITKESECVSYKAEVERLKHENAQLRAKIACEERRGNKSRPTTPPAAKLMKGAYFSLIAGPTIQLSSEPGSRSLDANGEFFVITADGREDTVIPVHTRKPRCCRFSPFNRQMVLSTGEDKTLCVTSFDDHPRIQQRIPLPASGWCCCWLSENDVAVGLINGRVLKFRLQDSAIEPFDITCRKGRLPIISLQFCTRQSLLFVTSLKECVLYHHMQPHVLISDQGSINSFCYDQESNNVMLTFAPSQRHETVTHILYSLDLDGECKKLCHIHTYKSLSKKLTRVIRSAFWSTPCGPVAAVYDEANSHVVLYDWVRKCPTVVKRVNDMVVDIREIITNDMQHFQLGCLSETAIYFLEARC</sequence>
<evidence type="ECO:0000256" key="18">
    <source>
        <dbReference type="SAM" id="MobiDB-lite"/>
    </source>
</evidence>
<organism evidence="21 22">
    <name type="scientific">Setaria digitata</name>
    <dbReference type="NCBI Taxonomy" id="48799"/>
    <lineage>
        <taxon>Eukaryota</taxon>
        <taxon>Metazoa</taxon>
        <taxon>Ecdysozoa</taxon>
        <taxon>Nematoda</taxon>
        <taxon>Chromadorea</taxon>
        <taxon>Rhabditida</taxon>
        <taxon>Spirurina</taxon>
        <taxon>Spiruromorpha</taxon>
        <taxon>Filarioidea</taxon>
        <taxon>Setariidae</taxon>
        <taxon>Setaria</taxon>
    </lineage>
</organism>
<dbReference type="InterPro" id="IPR001841">
    <property type="entry name" value="Znf_RING"/>
</dbReference>
<feature type="signal peptide" evidence="19">
    <location>
        <begin position="1"/>
        <end position="21"/>
    </location>
</feature>
<dbReference type="EC" id="2.3.2.27" evidence="4"/>
<feature type="region of interest" description="Disordered" evidence="18">
    <location>
        <begin position="469"/>
        <end position="505"/>
    </location>
</feature>
<dbReference type="GO" id="GO:0008270">
    <property type="term" value="F:zinc ion binding"/>
    <property type="evidence" value="ECO:0007669"/>
    <property type="project" value="UniProtKB-KW"/>
</dbReference>